<reference evidence="4" key="1">
    <citation type="submission" date="2018-11" db="EMBL/GenBank/DDBJ databases">
        <authorList>
            <person name="Grassa J C."/>
        </authorList>
    </citation>
    <scope>NUCLEOTIDE SEQUENCE [LARGE SCALE GENOMIC DNA]</scope>
</reference>
<dbReference type="CDD" id="cd01650">
    <property type="entry name" value="RT_nLTR_like"/>
    <property type="match status" value="1"/>
</dbReference>
<dbReference type="InterPro" id="IPR036691">
    <property type="entry name" value="Endo/exonu/phosph_ase_sf"/>
</dbReference>
<dbReference type="InterPro" id="IPR001878">
    <property type="entry name" value="Znf_CCHC"/>
</dbReference>
<keyword evidence="1" id="KW-0479">Metal-binding</keyword>
<reference evidence="4" key="2">
    <citation type="submission" date="2021-03" db="UniProtKB">
        <authorList>
            <consortium name="EnsemblPlants"/>
        </authorList>
    </citation>
    <scope>IDENTIFICATION</scope>
</reference>
<keyword evidence="1" id="KW-0863">Zinc-finger</keyword>
<dbReference type="InterPro" id="IPR005135">
    <property type="entry name" value="Endo/exonuclease/phosphatase"/>
</dbReference>
<organism evidence="4 5">
    <name type="scientific">Cannabis sativa</name>
    <name type="common">Hemp</name>
    <name type="synonym">Marijuana</name>
    <dbReference type="NCBI Taxonomy" id="3483"/>
    <lineage>
        <taxon>Eukaryota</taxon>
        <taxon>Viridiplantae</taxon>
        <taxon>Streptophyta</taxon>
        <taxon>Embryophyta</taxon>
        <taxon>Tracheophyta</taxon>
        <taxon>Spermatophyta</taxon>
        <taxon>Magnoliopsida</taxon>
        <taxon>eudicotyledons</taxon>
        <taxon>Gunneridae</taxon>
        <taxon>Pentapetalae</taxon>
        <taxon>rosids</taxon>
        <taxon>fabids</taxon>
        <taxon>Rosales</taxon>
        <taxon>Cannabaceae</taxon>
        <taxon>Cannabis</taxon>
    </lineage>
</organism>
<dbReference type="SUPFAM" id="SSF56219">
    <property type="entry name" value="DNase I-like"/>
    <property type="match status" value="1"/>
</dbReference>
<dbReference type="Gene3D" id="3.60.10.10">
    <property type="entry name" value="Endonuclease/exonuclease/phosphatase"/>
    <property type="match status" value="1"/>
</dbReference>
<dbReference type="GO" id="GO:0003676">
    <property type="term" value="F:nucleic acid binding"/>
    <property type="evidence" value="ECO:0007669"/>
    <property type="project" value="InterPro"/>
</dbReference>
<dbReference type="Gramene" id="evm.model.09.503">
    <property type="protein sequence ID" value="cds.evm.model.09.503"/>
    <property type="gene ID" value="evm.TU.09.503"/>
</dbReference>
<dbReference type="EMBL" id="UZAU01000723">
    <property type="status" value="NOT_ANNOTATED_CDS"/>
    <property type="molecule type" value="Genomic_DNA"/>
</dbReference>
<dbReference type="Pfam" id="PF03372">
    <property type="entry name" value="Exo_endo_phos"/>
    <property type="match status" value="1"/>
</dbReference>
<protein>
    <recommendedName>
        <fullName evidence="3">CCHC-type domain-containing protein</fullName>
    </recommendedName>
</protein>
<keyword evidence="5" id="KW-1185">Reference proteome</keyword>
<keyword evidence="1" id="KW-0862">Zinc</keyword>
<feature type="region of interest" description="Disordered" evidence="2">
    <location>
        <begin position="305"/>
        <end position="327"/>
    </location>
</feature>
<feature type="compositionally biased region" description="Polar residues" evidence="2">
    <location>
        <begin position="311"/>
        <end position="321"/>
    </location>
</feature>
<dbReference type="Pfam" id="PF13966">
    <property type="entry name" value="zf-RVT"/>
    <property type="match status" value="1"/>
</dbReference>
<proteinExistence type="predicted"/>
<dbReference type="Pfam" id="PF00078">
    <property type="entry name" value="RVT_1"/>
    <property type="match status" value="1"/>
</dbReference>
<evidence type="ECO:0000313" key="5">
    <source>
        <dbReference type="Proteomes" id="UP000596661"/>
    </source>
</evidence>
<dbReference type="EnsemblPlants" id="evm.model.09.503">
    <property type="protein sequence ID" value="cds.evm.model.09.503"/>
    <property type="gene ID" value="evm.TU.09.503"/>
</dbReference>
<dbReference type="InterPro" id="IPR043502">
    <property type="entry name" value="DNA/RNA_pol_sf"/>
</dbReference>
<name>A0A803QGG5_CANSA</name>
<dbReference type="InterPro" id="IPR052343">
    <property type="entry name" value="Retrotransposon-Effector_Assoc"/>
</dbReference>
<dbReference type="GO" id="GO:0003824">
    <property type="term" value="F:catalytic activity"/>
    <property type="evidence" value="ECO:0007669"/>
    <property type="project" value="InterPro"/>
</dbReference>
<dbReference type="GO" id="GO:0008270">
    <property type="term" value="F:zinc ion binding"/>
    <property type="evidence" value="ECO:0007669"/>
    <property type="project" value="UniProtKB-KW"/>
</dbReference>
<evidence type="ECO:0000256" key="2">
    <source>
        <dbReference type="SAM" id="MobiDB-lite"/>
    </source>
</evidence>
<dbReference type="Proteomes" id="UP000596661">
    <property type="component" value="Chromosome 9"/>
</dbReference>
<dbReference type="SUPFAM" id="SSF56672">
    <property type="entry name" value="DNA/RNA polymerases"/>
    <property type="match status" value="1"/>
</dbReference>
<evidence type="ECO:0000313" key="4">
    <source>
        <dbReference type="EnsemblPlants" id="cds.evm.model.09.503"/>
    </source>
</evidence>
<dbReference type="InterPro" id="IPR026960">
    <property type="entry name" value="RVT-Znf"/>
</dbReference>
<accession>A0A803QGG5</accession>
<evidence type="ECO:0000256" key="1">
    <source>
        <dbReference type="PROSITE-ProRule" id="PRU00047"/>
    </source>
</evidence>
<feature type="domain" description="CCHC-type" evidence="3">
    <location>
        <begin position="157"/>
        <end position="170"/>
    </location>
</feature>
<dbReference type="InterPro" id="IPR000477">
    <property type="entry name" value="RT_dom"/>
</dbReference>
<dbReference type="PANTHER" id="PTHR46890">
    <property type="entry name" value="NON-LTR RETROLELEMENT REVERSE TRANSCRIPTASE-LIKE PROTEIN-RELATED"/>
    <property type="match status" value="1"/>
</dbReference>
<evidence type="ECO:0000259" key="3">
    <source>
        <dbReference type="PROSITE" id="PS50158"/>
    </source>
</evidence>
<sequence>MDSFHNDISQALTDKEREVVNFSNISAPLPRTQCNKVFCKIYSKRGHNPKQFLNFVTRNWTGRFPVETSTYDSDVYMVYRLPFLSKSKNLTQNIGGLIGNYIDVHEDSLNEGWGPFLRIRVGVDVSKPLLRGQMVAFPWIKDELWLEFRYERLPDFCYECGIIGHVFNKCQVYLEKFDDSKEPDLPYGPWMEGSSLPKSPYDRYRQDFSKAGPWPFVTRLVRNTITPIIKQSRQPPALPPNVTDCKKGKAVMLPKSTASEYSSLTPSFAALSCGLNNIPTAGNSHNASLLTEKCITTSTPSSSSVKKVSLPQCSQMNSMPESSGVKRFSSTATDLTPTKISSTAAITHPLTVVLSTATPPAYFHLSDHHISGSTMMTMPIPSASNTFASSTTTTIPDPARIIHQTEVAPAAENRMASLFSKRQFVSSSGNVRQVLKRCRTRNAPFTDVTNIVVSSPNLDSNSVSSNKRRLFGEGCYSASPITMILLSWNARGLSNPRAFKNAFHFPNGIEVPRVGLGGGLLFLWKDDVDVSIINYGINFIDCYISIADGFNWHFSEFYGAPNVSQRAFTWELLKKLKDSAPLMPWLIMGDFNEIISHDDKLGGAIRNESQIDAFRETIDHCHFTELEFEGERFTWHNNNSRCVNVTERLDYGFINGKWTEVMTIPVLKHLDFYASDHRVLMAEISQSHQQQVRPFRSRFRFEKLWLKEEDCLQLIDNKFGDLPKKIKLSHEKVEALQNSNNTDQDHFSQLLESQKILDELLAQEEDYWHQRSRSSWLKSGDSNTKYFHQKASSRKAINKITKLTDSNGIVHSSQPRIANIIQEYFCNIYSSEGINSAATQTVLAIVPCLVSDEINEALSVPYTAEEVFLALKSMSEDGSLGLDGMSVMFYTNYWHIVGESVTKTVLKVLNDGGDPSSFNTTLITLIPNVKKPLNMSHLRPISLCNVLYKLVSKTIVLRMKPHLNSVIFESQSAFLPSRLITDNTLVAFELIHSLKHLKRGKQGFAAIKLDMSKAFDRMEWHFIQTMMLTMGFTPLLVNLIIRCISTVSYSFQLNGSVQRNIVPQRGLRQGDPLSRYLFIICAEGFSRLLQNKERNGSLHGFKLSRNALLAKQAWHILDNPSSLLSRLLKHRYFKNGSFLDARIGSYPSMTWRGIVWGKELLQHGLRWKVVSEPINNDRQWHIPALRIYSLKTGYKLASDIADQETPSGSSHTTHLWKQFWKLNLPSKVRIFLWKAVHECLPVAAILRKRHIAGEYQAARKAPPSNLSHEVFNNTVPTVTPKWLNPPSGRLKLNTDAVVDAMNRNSGFGAILRDSNGHVVAAMSRPYPGCFKPEVMKALALSVLHDIFILMSNFPGVRSCMYFDLLIPLLML</sequence>
<dbReference type="Pfam" id="PF14392">
    <property type="entry name" value="zf-CCHC_4"/>
    <property type="match status" value="1"/>
</dbReference>
<dbReference type="PANTHER" id="PTHR46890:SF48">
    <property type="entry name" value="RNA-DIRECTED DNA POLYMERASE"/>
    <property type="match status" value="1"/>
</dbReference>
<dbReference type="InterPro" id="IPR025836">
    <property type="entry name" value="Zn_knuckle_CX2CX4HX4C"/>
</dbReference>
<dbReference type="PROSITE" id="PS50158">
    <property type="entry name" value="ZF_CCHC"/>
    <property type="match status" value="1"/>
</dbReference>